<sequence length="752" mass="85942">MQLCDFCVEHILESSKSWDYHKCYTCLKEDSEWSTLVESSPGKVRFEGDVTKNVNEKKEAKSRCLFCWTLSQDVHNVAPELEEHHKPIYRWSMRSLSTIRESLETVVIAFKQVPLIKKEGNIELEQVTLPERTFYLFPEKDLSPLPSIEKLGPSTDPAINGGSQIKTWVETCNETHTGCMKRKKANSASAQAIPTRLLHIAGPPKSAFKVIETATTPVRGPYASLSHCWGGDTFVELRQKTKKQFMTDGVPWQMMTKNFQDAIEIARFIGVEYIWIDSLCIIQGPDGDFSSEASKMHQVYRNSYCNIALVDSPNSKGGAFRSRNPNYVAPVRYVPKEESAIFGHKPWGVIAGDLWDRELLKTFLYVRGWVFQERMLSPRILHFAKNQVFWDCPSLSACETLPSGLPQPMDKTARSERHWRGRLQEPEERTAPLVGPNDEPPYDFWREAVQKYTTCNLTKGRDKLIAMWGIAKLMRDEFKCEYGHGLWERNLEDQLAWRVAECQLLERPSESKEEHISRNIPSWSWASMDGRIDVPDQLTDAPHYMVKDHFGAPLMFDLVGVRRAAASRKSQLGESQPPAQIRVMSDSVVELQHRYKDLERARKETNDHAHQDVIDRDAEPKFYHSSIAIQGHVCPGTLEQDSVSGSWFLRVDGLTDTVIAAFPDLVPRKHDLSRFYVVLSAKLFKPDHSRPGSVYGRGILMKDAGKNHFHRTGAFSFRNLSLQEFAKLLMIDSQTPLSDMLKTNAGRKFWLD</sequence>
<dbReference type="PANTHER" id="PTHR33112:SF10">
    <property type="entry name" value="TOL"/>
    <property type="match status" value="1"/>
</dbReference>
<dbReference type="STRING" id="97972.A0A2V1ECF3"/>
<reference evidence="3 4" key="1">
    <citation type="journal article" date="2018" name="Sci. Rep.">
        <title>Comparative genomics provides insights into the lifestyle and reveals functional heterogeneity of dark septate endophytic fungi.</title>
        <authorList>
            <person name="Knapp D.G."/>
            <person name="Nemeth J.B."/>
            <person name="Barry K."/>
            <person name="Hainaut M."/>
            <person name="Henrissat B."/>
            <person name="Johnson J."/>
            <person name="Kuo A."/>
            <person name="Lim J.H.P."/>
            <person name="Lipzen A."/>
            <person name="Nolan M."/>
            <person name="Ohm R.A."/>
            <person name="Tamas L."/>
            <person name="Grigoriev I.V."/>
            <person name="Spatafora J.W."/>
            <person name="Nagy L.G."/>
            <person name="Kovacs G.M."/>
        </authorList>
    </citation>
    <scope>NUCLEOTIDE SEQUENCE [LARGE SCALE GENOMIC DNA]</scope>
    <source>
        <strain evidence="3 4">DSE2036</strain>
    </source>
</reference>
<evidence type="ECO:0000259" key="2">
    <source>
        <dbReference type="Pfam" id="PF06985"/>
    </source>
</evidence>
<keyword evidence="4" id="KW-1185">Reference proteome</keyword>
<dbReference type="Proteomes" id="UP000244855">
    <property type="component" value="Unassembled WGS sequence"/>
</dbReference>
<dbReference type="InterPro" id="IPR010730">
    <property type="entry name" value="HET"/>
</dbReference>
<organism evidence="3 4">
    <name type="scientific">Periconia macrospinosa</name>
    <dbReference type="NCBI Taxonomy" id="97972"/>
    <lineage>
        <taxon>Eukaryota</taxon>
        <taxon>Fungi</taxon>
        <taxon>Dikarya</taxon>
        <taxon>Ascomycota</taxon>
        <taxon>Pezizomycotina</taxon>
        <taxon>Dothideomycetes</taxon>
        <taxon>Pleosporomycetidae</taxon>
        <taxon>Pleosporales</taxon>
        <taxon>Massarineae</taxon>
        <taxon>Periconiaceae</taxon>
        <taxon>Periconia</taxon>
    </lineage>
</organism>
<evidence type="ECO:0000313" key="4">
    <source>
        <dbReference type="Proteomes" id="UP000244855"/>
    </source>
</evidence>
<evidence type="ECO:0000313" key="3">
    <source>
        <dbReference type="EMBL" id="PVI08227.1"/>
    </source>
</evidence>
<feature type="coiled-coil region" evidence="1">
    <location>
        <begin position="581"/>
        <end position="608"/>
    </location>
</feature>
<dbReference type="AlphaFoldDB" id="A0A2V1ECF3"/>
<dbReference type="EMBL" id="KZ805301">
    <property type="protein sequence ID" value="PVI08227.1"/>
    <property type="molecule type" value="Genomic_DNA"/>
</dbReference>
<proteinExistence type="predicted"/>
<protein>
    <submittedName>
        <fullName evidence="3">HET-domain-containing protein</fullName>
    </submittedName>
</protein>
<feature type="domain" description="Heterokaryon incompatibility" evidence="2">
    <location>
        <begin position="222"/>
        <end position="373"/>
    </location>
</feature>
<dbReference type="PANTHER" id="PTHR33112">
    <property type="entry name" value="DOMAIN PROTEIN, PUTATIVE-RELATED"/>
    <property type="match status" value="1"/>
</dbReference>
<accession>A0A2V1ECF3</accession>
<gene>
    <name evidence="3" type="ORF">DM02DRAFT_723068</name>
</gene>
<dbReference type="OrthoDB" id="5362512at2759"/>
<dbReference type="Pfam" id="PF06985">
    <property type="entry name" value="HET"/>
    <property type="match status" value="1"/>
</dbReference>
<evidence type="ECO:0000256" key="1">
    <source>
        <dbReference type="SAM" id="Coils"/>
    </source>
</evidence>
<keyword evidence="1" id="KW-0175">Coiled coil</keyword>
<name>A0A2V1ECF3_9PLEO</name>